<proteinExistence type="predicted"/>
<dbReference type="AlphaFoldDB" id="A0A699Z5P0"/>
<feature type="domain" description="S1-like" evidence="2">
    <location>
        <begin position="21"/>
        <end position="70"/>
    </location>
</feature>
<feature type="compositionally biased region" description="Low complexity" evidence="1">
    <location>
        <begin position="87"/>
        <end position="101"/>
    </location>
</feature>
<dbReference type="GO" id="GO:0003723">
    <property type="term" value="F:RNA binding"/>
    <property type="evidence" value="ECO:0007669"/>
    <property type="project" value="InterPro"/>
</dbReference>
<evidence type="ECO:0000259" key="2">
    <source>
        <dbReference type="Pfam" id="PF01176"/>
    </source>
</evidence>
<evidence type="ECO:0000256" key="1">
    <source>
        <dbReference type="SAM" id="MobiDB-lite"/>
    </source>
</evidence>
<dbReference type="GO" id="GO:0005634">
    <property type="term" value="C:nucleus"/>
    <property type="evidence" value="ECO:0007669"/>
    <property type="project" value="TreeGrafter"/>
</dbReference>
<dbReference type="Proteomes" id="UP000485058">
    <property type="component" value="Unassembled WGS sequence"/>
</dbReference>
<dbReference type="Pfam" id="PF01176">
    <property type="entry name" value="eIF-1a"/>
    <property type="match status" value="1"/>
</dbReference>
<keyword evidence="4" id="KW-1185">Reference proteome</keyword>
<gene>
    <name evidence="3" type="ORF">HaLaN_10445</name>
</gene>
<feature type="region of interest" description="Disordered" evidence="1">
    <location>
        <begin position="74"/>
        <end position="131"/>
    </location>
</feature>
<comment type="caution">
    <text evidence="3">The sequence shown here is derived from an EMBL/GenBank/DDBJ whole genome shotgun (WGS) entry which is preliminary data.</text>
</comment>
<organism evidence="3 4">
    <name type="scientific">Haematococcus lacustris</name>
    <name type="common">Green alga</name>
    <name type="synonym">Haematococcus pluvialis</name>
    <dbReference type="NCBI Taxonomy" id="44745"/>
    <lineage>
        <taxon>Eukaryota</taxon>
        <taxon>Viridiplantae</taxon>
        <taxon>Chlorophyta</taxon>
        <taxon>core chlorophytes</taxon>
        <taxon>Chlorophyceae</taxon>
        <taxon>CS clade</taxon>
        <taxon>Chlamydomonadales</taxon>
        <taxon>Haematococcaceae</taxon>
        <taxon>Haematococcus</taxon>
    </lineage>
</organism>
<dbReference type="SUPFAM" id="SSF50249">
    <property type="entry name" value="Nucleic acid-binding proteins"/>
    <property type="match status" value="1"/>
</dbReference>
<reference evidence="3 4" key="1">
    <citation type="submission" date="2020-02" db="EMBL/GenBank/DDBJ databases">
        <title>Draft genome sequence of Haematococcus lacustris strain NIES-144.</title>
        <authorList>
            <person name="Morimoto D."/>
            <person name="Nakagawa S."/>
            <person name="Yoshida T."/>
            <person name="Sawayama S."/>
        </authorList>
    </citation>
    <scope>NUCLEOTIDE SEQUENCE [LARGE SCALE GENOMIC DNA]</scope>
    <source>
        <strain evidence="3 4">NIES-144</strain>
    </source>
</reference>
<name>A0A699Z5P0_HAELA</name>
<dbReference type="InterPro" id="IPR006196">
    <property type="entry name" value="RNA-binding_domain_S1_IF1"/>
</dbReference>
<evidence type="ECO:0000313" key="3">
    <source>
        <dbReference type="EMBL" id="GFH14399.1"/>
    </source>
</evidence>
<dbReference type="Gene3D" id="2.40.50.140">
    <property type="entry name" value="Nucleic acid-binding proteins"/>
    <property type="match status" value="1"/>
</dbReference>
<dbReference type="PANTHER" id="PTHR21641:SF0">
    <property type="entry name" value="RNA-BINDING PROTEIN EIF1AD-RELATED"/>
    <property type="match status" value="1"/>
</dbReference>
<protein>
    <submittedName>
        <fullName evidence="3">RNA-binding EIF1AD</fullName>
    </submittedName>
</protein>
<sequence>MGRRKHVMQGLGNELEAPTAGQRVVRAVGSRGGNIVEVEFPNGGTTLCILPQKFNKTLYVKKGGYLLIEESAAPGSSNATAALCARPSSSSSHQEQPVSSPGTQASAGGCGTMPATKKVNRPSSKAGVKPLQLRWTAASQVTAAV</sequence>
<dbReference type="PANTHER" id="PTHR21641">
    <property type="entry name" value="TRANSLATION INITIATION FACTOR-RELATED"/>
    <property type="match status" value="1"/>
</dbReference>
<dbReference type="InterPro" id="IPR012340">
    <property type="entry name" value="NA-bd_OB-fold"/>
</dbReference>
<dbReference type="InterPro" id="IPR039294">
    <property type="entry name" value="EIF1AD"/>
</dbReference>
<dbReference type="GO" id="GO:0003743">
    <property type="term" value="F:translation initiation factor activity"/>
    <property type="evidence" value="ECO:0007669"/>
    <property type="project" value="InterPro"/>
</dbReference>
<dbReference type="EMBL" id="BLLF01000721">
    <property type="protein sequence ID" value="GFH14399.1"/>
    <property type="molecule type" value="Genomic_DNA"/>
</dbReference>
<accession>A0A699Z5P0</accession>
<evidence type="ECO:0000313" key="4">
    <source>
        <dbReference type="Proteomes" id="UP000485058"/>
    </source>
</evidence>